<dbReference type="EMBL" id="BRXZ01004726">
    <property type="protein sequence ID" value="GMH54403.1"/>
    <property type="molecule type" value="Genomic_DNA"/>
</dbReference>
<feature type="region of interest" description="Disordered" evidence="1">
    <location>
        <begin position="1"/>
        <end position="35"/>
    </location>
</feature>
<sequence length="54" mass="5608">MPHYNPSDMDGILDDAVSTRNDVGGRKDGIAPNTNDVADLLKGVPTNAAIENAA</sequence>
<gene>
    <name evidence="2" type="ORF">TrRE_jg8242</name>
</gene>
<name>A0A9W7DXL2_9STRA</name>
<accession>A0A9W7DXL2</accession>
<reference evidence="2" key="1">
    <citation type="submission" date="2022-07" db="EMBL/GenBank/DDBJ databases">
        <title>Genome analysis of Parmales, a sister group of diatoms, reveals the evolutionary specialization of diatoms from phago-mixotrophs to photoautotrophs.</title>
        <authorList>
            <person name="Ban H."/>
            <person name="Sato S."/>
            <person name="Yoshikawa S."/>
            <person name="Kazumasa Y."/>
            <person name="Nakamura Y."/>
            <person name="Ichinomiya M."/>
            <person name="Saitoh K."/>
            <person name="Sato N."/>
            <person name="Blanc-Mathieu R."/>
            <person name="Endo H."/>
            <person name="Kuwata A."/>
            <person name="Ogata H."/>
        </authorList>
    </citation>
    <scope>NUCLEOTIDE SEQUENCE</scope>
</reference>
<evidence type="ECO:0000313" key="3">
    <source>
        <dbReference type="Proteomes" id="UP001165082"/>
    </source>
</evidence>
<dbReference type="Proteomes" id="UP001165082">
    <property type="component" value="Unassembled WGS sequence"/>
</dbReference>
<organism evidence="2 3">
    <name type="scientific">Triparma retinervis</name>
    <dbReference type="NCBI Taxonomy" id="2557542"/>
    <lineage>
        <taxon>Eukaryota</taxon>
        <taxon>Sar</taxon>
        <taxon>Stramenopiles</taxon>
        <taxon>Ochrophyta</taxon>
        <taxon>Bolidophyceae</taxon>
        <taxon>Parmales</taxon>
        <taxon>Triparmaceae</taxon>
        <taxon>Triparma</taxon>
    </lineage>
</organism>
<dbReference type="AlphaFoldDB" id="A0A9W7DXL2"/>
<evidence type="ECO:0000313" key="2">
    <source>
        <dbReference type="EMBL" id="GMH54403.1"/>
    </source>
</evidence>
<keyword evidence="3" id="KW-1185">Reference proteome</keyword>
<protein>
    <submittedName>
        <fullName evidence="2">Uncharacterized protein</fullName>
    </submittedName>
</protein>
<proteinExistence type="predicted"/>
<feature type="non-terminal residue" evidence="2">
    <location>
        <position position="54"/>
    </location>
</feature>
<comment type="caution">
    <text evidence="2">The sequence shown here is derived from an EMBL/GenBank/DDBJ whole genome shotgun (WGS) entry which is preliminary data.</text>
</comment>
<evidence type="ECO:0000256" key="1">
    <source>
        <dbReference type="SAM" id="MobiDB-lite"/>
    </source>
</evidence>